<evidence type="ECO:0000313" key="12">
    <source>
        <dbReference type="Proteomes" id="UP000279259"/>
    </source>
</evidence>
<gene>
    <name evidence="11" type="ORF">EHS25_007451</name>
</gene>
<evidence type="ECO:0000256" key="7">
    <source>
        <dbReference type="ARBA" id="ARBA00023242"/>
    </source>
</evidence>
<keyword evidence="3 8" id="KW-0509">mRNA transport</keyword>
<dbReference type="PANTHER" id="PTHR21527:SF6">
    <property type="entry name" value="NUCLEOPORIN NUP35"/>
    <property type="match status" value="1"/>
</dbReference>
<dbReference type="PANTHER" id="PTHR21527">
    <property type="entry name" value="NUCLEOPORIN NUP35"/>
    <property type="match status" value="1"/>
</dbReference>
<evidence type="ECO:0000259" key="10">
    <source>
        <dbReference type="PROSITE" id="PS51472"/>
    </source>
</evidence>
<comment type="subcellular location">
    <subcellularLocation>
        <location evidence="1">Nucleus</location>
        <location evidence="1">Nuclear pore complex</location>
    </subcellularLocation>
</comment>
<evidence type="ECO:0000256" key="2">
    <source>
        <dbReference type="ARBA" id="ARBA00022448"/>
    </source>
</evidence>
<feature type="region of interest" description="Disordered" evidence="9">
    <location>
        <begin position="63"/>
        <end position="93"/>
    </location>
</feature>
<evidence type="ECO:0000256" key="3">
    <source>
        <dbReference type="ARBA" id="ARBA00022816"/>
    </source>
</evidence>
<dbReference type="InterPro" id="IPR035979">
    <property type="entry name" value="RBD_domain_sf"/>
</dbReference>
<proteinExistence type="predicted"/>
<dbReference type="GO" id="GO:0051028">
    <property type="term" value="P:mRNA transport"/>
    <property type="evidence" value="ECO:0007669"/>
    <property type="project" value="UniProtKB-UniRule"/>
</dbReference>
<dbReference type="STRING" id="1890683.A0A427YPR2"/>
<dbReference type="EMBL" id="RSCD01000004">
    <property type="protein sequence ID" value="RSH93098.1"/>
    <property type="molecule type" value="Genomic_DNA"/>
</dbReference>
<evidence type="ECO:0000256" key="6">
    <source>
        <dbReference type="ARBA" id="ARBA00023132"/>
    </source>
</evidence>
<dbReference type="Gene3D" id="3.30.70.330">
    <property type="match status" value="1"/>
</dbReference>
<dbReference type="InterPro" id="IPR007846">
    <property type="entry name" value="RRM_NUP35_dom"/>
</dbReference>
<dbReference type="GO" id="GO:0017056">
    <property type="term" value="F:structural constituent of nuclear pore"/>
    <property type="evidence" value="ECO:0007669"/>
    <property type="project" value="TreeGrafter"/>
</dbReference>
<dbReference type="InterPro" id="IPR012677">
    <property type="entry name" value="Nucleotide-bd_a/b_plait_sf"/>
</dbReference>
<evidence type="ECO:0000256" key="1">
    <source>
        <dbReference type="ARBA" id="ARBA00004567"/>
    </source>
</evidence>
<evidence type="ECO:0000313" key="11">
    <source>
        <dbReference type="EMBL" id="RSH93098.1"/>
    </source>
</evidence>
<dbReference type="GO" id="GO:0044615">
    <property type="term" value="C:nuclear pore nuclear basket"/>
    <property type="evidence" value="ECO:0007669"/>
    <property type="project" value="TreeGrafter"/>
</dbReference>
<organism evidence="11 12">
    <name type="scientific">Saitozyma podzolica</name>
    <dbReference type="NCBI Taxonomy" id="1890683"/>
    <lineage>
        <taxon>Eukaryota</taxon>
        <taxon>Fungi</taxon>
        <taxon>Dikarya</taxon>
        <taxon>Basidiomycota</taxon>
        <taxon>Agaricomycotina</taxon>
        <taxon>Tremellomycetes</taxon>
        <taxon>Tremellales</taxon>
        <taxon>Trimorphomycetaceae</taxon>
        <taxon>Saitozyma</taxon>
    </lineage>
</organism>
<name>A0A427YPR2_9TREE</name>
<accession>A0A427YPR2</accession>
<keyword evidence="7 8" id="KW-0539">Nucleus</keyword>
<keyword evidence="4" id="KW-0653">Protein transport</keyword>
<evidence type="ECO:0000256" key="9">
    <source>
        <dbReference type="SAM" id="MobiDB-lite"/>
    </source>
</evidence>
<keyword evidence="2 8" id="KW-0813">Transport</keyword>
<sequence length="399" mass="41066">MDLSHPAHTRTRTRTRTRARARALRHVFLRLVVTLRLDLPNPHPALPPLFQLALRPTPSGSISTPSFSAFGPSGSTGGNNGFGPNSANASATSRARFAGDELDPEDIKMAEGIKFLPSFASSPAGKLALGTSPSAGGTASPPARRSPTSRFSMGGAESAASPRDARRKTVTQFVDDDMPPTASLRDVSDTPTRVPTTPPPPSLLPSTSTTSLHVFGPPLNFLPHLEPYLSSIGPLVSYRPGPEGSNWWIVTYQTPTAAAYALRRHGEIVNGRWMLGFKVAGPGSTAGCTLVDGVGSGVGAGVGGGNGNGIGIGNGNGNGNGGIGSGSGWGTGNASGSGSGIDERTGVISVAGAGTPMRVQSAPIIRQKTGGAGKNDDYAWEEQPTQGVTNRLAEWLFGR</sequence>
<dbReference type="Proteomes" id="UP000279259">
    <property type="component" value="Unassembled WGS sequence"/>
</dbReference>
<keyword evidence="12" id="KW-1185">Reference proteome</keyword>
<dbReference type="AlphaFoldDB" id="A0A427YPR2"/>
<feature type="region of interest" description="Disordered" evidence="9">
    <location>
        <begin position="127"/>
        <end position="207"/>
    </location>
</feature>
<dbReference type="PROSITE" id="PS51472">
    <property type="entry name" value="RRM_NUP35"/>
    <property type="match status" value="1"/>
</dbReference>
<dbReference type="Pfam" id="PF05172">
    <property type="entry name" value="RRM_Nup35"/>
    <property type="match status" value="1"/>
</dbReference>
<reference evidence="11 12" key="1">
    <citation type="submission" date="2018-11" db="EMBL/GenBank/DDBJ databases">
        <title>Genome sequence of Saitozyma podzolica DSM 27192.</title>
        <authorList>
            <person name="Aliyu H."/>
            <person name="Gorte O."/>
            <person name="Ochsenreither K."/>
        </authorList>
    </citation>
    <scope>NUCLEOTIDE SEQUENCE [LARGE SCALE GENOMIC DNA]</scope>
    <source>
        <strain evidence="11 12">DSM 27192</strain>
    </source>
</reference>
<dbReference type="GO" id="GO:0003676">
    <property type="term" value="F:nucleic acid binding"/>
    <property type="evidence" value="ECO:0007669"/>
    <property type="project" value="InterPro"/>
</dbReference>
<dbReference type="GO" id="GO:0006607">
    <property type="term" value="P:NLS-bearing protein import into nucleus"/>
    <property type="evidence" value="ECO:0007669"/>
    <property type="project" value="TreeGrafter"/>
</dbReference>
<keyword evidence="6 8" id="KW-0906">Nuclear pore complex</keyword>
<dbReference type="GO" id="GO:0005543">
    <property type="term" value="F:phospholipid binding"/>
    <property type="evidence" value="ECO:0007669"/>
    <property type="project" value="TreeGrafter"/>
</dbReference>
<protein>
    <recommendedName>
        <fullName evidence="10">RRM Nup35-type domain-containing protein</fullName>
    </recommendedName>
</protein>
<dbReference type="GO" id="GO:0044613">
    <property type="term" value="C:nuclear pore central transport channel"/>
    <property type="evidence" value="ECO:0007669"/>
    <property type="project" value="TreeGrafter"/>
</dbReference>
<feature type="domain" description="RRM Nup35-type" evidence="10">
    <location>
        <begin position="206"/>
        <end position="287"/>
    </location>
</feature>
<dbReference type="SUPFAM" id="SSF54928">
    <property type="entry name" value="RNA-binding domain, RBD"/>
    <property type="match status" value="1"/>
</dbReference>
<keyword evidence="5" id="KW-0811">Translocation</keyword>
<dbReference type="GO" id="GO:0006999">
    <property type="term" value="P:nuclear pore organization"/>
    <property type="evidence" value="ECO:0007669"/>
    <property type="project" value="TreeGrafter"/>
</dbReference>
<comment type="caution">
    <text evidence="11">The sequence shown here is derived from an EMBL/GenBank/DDBJ whole genome shotgun (WGS) entry which is preliminary data.</text>
</comment>
<dbReference type="OrthoDB" id="3365060at2759"/>
<evidence type="ECO:0000256" key="5">
    <source>
        <dbReference type="ARBA" id="ARBA00023010"/>
    </source>
</evidence>
<evidence type="ECO:0000256" key="8">
    <source>
        <dbReference type="PROSITE-ProRule" id="PRU00804"/>
    </source>
</evidence>
<evidence type="ECO:0000256" key="4">
    <source>
        <dbReference type="ARBA" id="ARBA00022927"/>
    </source>
</evidence>